<dbReference type="AlphaFoldDB" id="A0A392TUC8"/>
<dbReference type="EMBL" id="LXQA010647970">
    <property type="protein sequence ID" value="MCI64037.1"/>
    <property type="molecule type" value="Genomic_DNA"/>
</dbReference>
<protein>
    <submittedName>
        <fullName evidence="1">Uncharacterized protein</fullName>
    </submittedName>
</protein>
<organism evidence="1 2">
    <name type="scientific">Trifolium medium</name>
    <dbReference type="NCBI Taxonomy" id="97028"/>
    <lineage>
        <taxon>Eukaryota</taxon>
        <taxon>Viridiplantae</taxon>
        <taxon>Streptophyta</taxon>
        <taxon>Embryophyta</taxon>
        <taxon>Tracheophyta</taxon>
        <taxon>Spermatophyta</taxon>
        <taxon>Magnoliopsida</taxon>
        <taxon>eudicotyledons</taxon>
        <taxon>Gunneridae</taxon>
        <taxon>Pentapetalae</taxon>
        <taxon>rosids</taxon>
        <taxon>fabids</taxon>
        <taxon>Fabales</taxon>
        <taxon>Fabaceae</taxon>
        <taxon>Papilionoideae</taxon>
        <taxon>50 kb inversion clade</taxon>
        <taxon>NPAAA clade</taxon>
        <taxon>Hologalegina</taxon>
        <taxon>IRL clade</taxon>
        <taxon>Trifolieae</taxon>
        <taxon>Trifolium</taxon>
    </lineage>
</organism>
<sequence>MPPLVTLYLSHQCTHRKVEAGPAVKGTTVTEPEKKS</sequence>
<feature type="non-terminal residue" evidence="1">
    <location>
        <position position="36"/>
    </location>
</feature>
<name>A0A392TUC8_9FABA</name>
<evidence type="ECO:0000313" key="2">
    <source>
        <dbReference type="Proteomes" id="UP000265520"/>
    </source>
</evidence>
<accession>A0A392TUC8</accession>
<proteinExistence type="predicted"/>
<reference evidence="1 2" key="1">
    <citation type="journal article" date="2018" name="Front. Plant Sci.">
        <title>Red Clover (Trifolium pratense) and Zigzag Clover (T. medium) - A Picture of Genomic Similarities and Differences.</title>
        <authorList>
            <person name="Dluhosova J."/>
            <person name="Istvanek J."/>
            <person name="Nedelnik J."/>
            <person name="Repkova J."/>
        </authorList>
    </citation>
    <scope>NUCLEOTIDE SEQUENCE [LARGE SCALE GENOMIC DNA]</scope>
    <source>
        <strain evidence="2">cv. 10/8</strain>
        <tissue evidence="1">Leaf</tissue>
    </source>
</reference>
<evidence type="ECO:0000313" key="1">
    <source>
        <dbReference type="EMBL" id="MCI64037.1"/>
    </source>
</evidence>
<keyword evidence="2" id="KW-1185">Reference proteome</keyword>
<comment type="caution">
    <text evidence="1">The sequence shown here is derived from an EMBL/GenBank/DDBJ whole genome shotgun (WGS) entry which is preliminary data.</text>
</comment>
<dbReference type="Proteomes" id="UP000265520">
    <property type="component" value="Unassembled WGS sequence"/>
</dbReference>